<sequence>MLQVFLLIFNSLLLISTTKTFIAFVWLFRVRLLISISQFDLFAVLNLYFLALGVDFVLTLSLLDETDTKLLVYSCSYLVLPPLHPFIFFCILRINTRKTVLKMNLALKLEGDVDPCGGV</sequence>
<feature type="transmembrane region" description="Helical" evidence="1">
    <location>
        <begin position="6"/>
        <end position="27"/>
    </location>
</feature>
<gene>
    <name evidence="2" type="ORF">EmuJ_001177100</name>
</gene>
<feature type="transmembrane region" description="Helical" evidence="1">
    <location>
        <begin position="70"/>
        <end position="92"/>
    </location>
</feature>
<name>A0A068Y0A9_ECHMU</name>
<keyword evidence="1" id="KW-1133">Transmembrane helix</keyword>
<reference evidence="2" key="2">
    <citation type="submission" date="2015-11" db="EMBL/GenBank/DDBJ databases">
        <authorList>
            <person name="Zhang Y."/>
            <person name="Guo Z."/>
        </authorList>
    </citation>
    <scope>NUCLEOTIDE SEQUENCE</scope>
</reference>
<evidence type="ECO:0000313" key="3">
    <source>
        <dbReference type="Proteomes" id="UP000017246"/>
    </source>
</evidence>
<keyword evidence="1" id="KW-0812">Transmembrane</keyword>
<dbReference type="Proteomes" id="UP000017246">
    <property type="component" value="Unassembled WGS sequence"/>
</dbReference>
<organism evidence="2 3">
    <name type="scientific">Echinococcus multilocularis</name>
    <name type="common">Fox tapeworm</name>
    <dbReference type="NCBI Taxonomy" id="6211"/>
    <lineage>
        <taxon>Eukaryota</taxon>
        <taxon>Metazoa</taxon>
        <taxon>Spiralia</taxon>
        <taxon>Lophotrochozoa</taxon>
        <taxon>Platyhelminthes</taxon>
        <taxon>Cestoda</taxon>
        <taxon>Eucestoda</taxon>
        <taxon>Cyclophyllidea</taxon>
        <taxon>Taeniidae</taxon>
        <taxon>Echinococcus</taxon>
    </lineage>
</organism>
<evidence type="ECO:0000313" key="2">
    <source>
        <dbReference type="EMBL" id="CDS35816.1"/>
    </source>
</evidence>
<dbReference type="AlphaFoldDB" id="A0A068Y0A9"/>
<reference evidence="2" key="1">
    <citation type="journal article" date="2013" name="Nature">
        <title>The genomes of four tapeworm species reveal adaptations to parasitism.</title>
        <authorList>
            <person name="Tsai I.J."/>
            <person name="Zarowiecki M."/>
            <person name="Holroyd N."/>
            <person name="Garciarrubio A."/>
            <person name="Sanchez-Flores A."/>
            <person name="Brooks K.L."/>
            <person name="Tracey A."/>
            <person name="Bobes R.J."/>
            <person name="Fragoso G."/>
            <person name="Sciutto E."/>
            <person name="Aslett M."/>
            <person name="Beasley H."/>
            <person name="Bennett H.M."/>
            <person name="Cai J."/>
            <person name="Camicia F."/>
            <person name="Clark R."/>
            <person name="Cucher M."/>
            <person name="De Silva N."/>
            <person name="Day T.A."/>
            <person name="Deplazes P."/>
            <person name="Estrada K."/>
            <person name="Fernandez C."/>
            <person name="Holland P.W."/>
            <person name="Hou J."/>
            <person name="Hu S."/>
            <person name="Huckvale T."/>
            <person name="Hung S.S."/>
            <person name="Kamenetzky L."/>
            <person name="Keane J.A."/>
            <person name="Kiss F."/>
            <person name="Koziol U."/>
            <person name="Lambert O."/>
            <person name="Liu K."/>
            <person name="Luo X."/>
            <person name="Luo Y."/>
            <person name="Macchiaroli N."/>
            <person name="Nichol S."/>
            <person name="Paps J."/>
            <person name="Parkinson J."/>
            <person name="Pouchkina-Stantcheva N."/>
            <person name="Riddiford N."/>
            <person name="Rosenzvit M."/>
            <person name="Salinas G."/>
            <person name="Wasmuth J.D."/>
            <person name="Zamanian M."/>
            <person name="Zheng Y."/>
            <person name="Cai X."/>
            <person name="Soberon X."/>
            <person name="Olson P.D."/>
            <person name="Laclette J.P."/>
            <person name="Brehm K."/>
            <person name="Berriman M."/>
            <person name="Garciarrubio A."/>
            <person name="Bobes R.J."/>
            <person name="Fragoso G."/>
            <person name="Sanchez-Flores A."/>
            <person name="Estrada K."/>
            <person name="Cevallos M.A."/>
            <person name="Morett E."/>
            <person name="Gonzalez V."/>
            <person name="Portillo T."/>
            <person name="Ochoa-Leyva A."/>
            <person name="Jose M.V."/>
            <person name="Sciutto E."/>
            <person name="Landa A."/>
            <person name="Jimenez L."/>
            <person name="Valdes V."/>
            <person name="Carrero J.C."/>
            <person name="Larralde C."/>
            <person name="Morales-Montor J."/>
            <person name="Limon-Lason J."/>
            <person name="Soberon X."/>
            <person name="Laclette J.P."/>
        </authorList>
    </citation>
    <scope>NUCLEOTIDE SEQUENCE [LARGE SCALE GENOMIC DNA]</scope>
</reference>
<proteinExistence type="predicted"/>
<feature type="transmembrane region" description="Helical" evidence="1">
    <location>
        <begin position="39"/>
        <end position="58"/>
    </location>
</feature>
<dbReference type="EMBL" id="LN902841">
    <property type="protein sequence ID" value="CDS35816.1"/>
    <property type="molecule type" value="Genomic_DNA"/>
</dbReference>
<keyword evidence="1" id="KW-0472">Membrane</keyword>
<protein>
    <submittedName>
        <fullName evidence="2">Expressed protein</fullName>
    </submittedName>
</protein>
<evidence type="ECO:0000256" key="1">
    <source>
        <dbReference type="SAM" id="Phobius"/>
    </source>
</evidence>
<accession>A0A068Y0A9</accession>
<keyword evidence="3" id="KW-1185">Reference proteome</keyword>